<sequence length="318" mass="35679">MLPQVFTFAKVPDTVRPIIYNAIKEGKSRFGMWDQEVSLREQYHGANGFLLNIKPGDWIVHVNLPAYGQCVAVQVCGEYDFDQGVECAWGRDFCNYLTVDPSTLIEFSRNDTNVLPSVNLRPMRRGQRVLNVADFLTSIENLKTSRYNDITPSLRSIIHLRERVNQDVLPRLTQAIQEMNKGKDFEIFLHEVFMQMPHTVSVKNGFGWRTDHGADLLVDFQNPIGGVTLSTRLVVQAKSYSGAHHDLNAVDQIVEGMEKYNADGGLLITTGQATETLENYAAEKSEACGRTIDLIAGPEVGRFVLRHAPHLLIGNDFA</sequence>
<protein>
    <submittedName>
        <fullName evidence="2">Restriction endonuclease</fullName>
    </submittedName>
</protein>
<dbReference type="InterPro" id="IPR007560">
    <property type="entry name" value="Restrct_endonuc_IV_Mrr"/>
</dbReference>
<dbReference type="GO" id="GO:0003677">
    <property type="term" value="F:DNA binding"/>
    <property type="evidence" value="ECO:0007669"/>
    <property type="project" value="InterPro"/>
</dbReference>
<name>A0A3D0KD95_9GAMM</name>
<dbReference type="InterPro" id="IPR011335">
    <property type="entry name" value="Restrct_endonuc-II-like"/>
</dbReference>
<gene>
    <name evidence="2" type="ORF">DEO68_03005</name>
</gene>
<feature type="domain" description="Restriction endonuclease type IV Mrr" evidence="1">
    <location>
        <begin position="181"/>
        <end position="300"/>
    </location>
</feature>
<dbReference type="GO" id="GO:0009307">
    <property type="term" value="P:DNA restriction-modification system"/>
    <property type="evidence" value="ECO:0007669"/>
    <property type="project" value="InterPro"/>
</dbReference>
<dbReference type="InterPro" id="IPR011856">
    <property type="entry name" value="tRNA_endonuc-like_dom_sf"/>
</dbReference>
<accession>A0A3D0KD95</accession>
<keyword evidence="2" id="KW-0540">Nuclease</keyword>
<evidence type="ECO:0000259" key="1">
    <source>
        <dbReference type="Pfam" id="PF04471"/>
    </source>
</evidence>
<keyword evidence="2" id="KW-0255">Endonuclease</keyword>
<dbReference type="Pfam" id="PF04471">
    <property type="entry name" value="Mrr_cat"/>
    <property type="match status" value="1"/>
</dbReference>
<organism evidence="2">
    <name type="scientific">Halomonas campaniensis</name>
    <dbReference type="NCBI Taxonomy" id="213554"/>
    <lineage>
        <taxon>Bacteria</taxon>
        <taxon>Pseudomonadati</taxon>
        <taxon>Pseudomonadota</taxon>
        <taxon>Gammaproteobacteria</taxon>
        <taxon>Oceanospirillales</taxon>
        <taxon>Halomonadaceae</taxon>
        <taxon>Halomonas</taxon>
    </lineage>
</organism>
<proteinExistence type="predicted"/>
<dbReference type="AlphaFoldDB" id="A0A3D0KD95"/>
<reference evidence="2" key="1">
    <citation type="journal article" date="2018" name="Nat. Biotechnol.">
        <title>A standardized bacterial taxonomy based on genome phylogeny substantially revises the tree of life.</title>
        <authorList>
            <person name="Parks D.H."/>
            <person name="Chuvochina M."/>
            <person name="Waite D.W."/>
            <person name="Rinke C."/>
            <person name="Skarshewski A."/>
            <person name="Chaumeil P.A."/>
            <person name="Hugenholtz P."/>
        </authorList>
    </citation>
    <scope>NUCLEOTIDE SEQUENCE [LARGE SCALE GENOMIC DNA]</scope>
    <source>
        <strain evidence="2">UBA11284</strain>
    </source>
</reference>
<comment type="caution">
    <text evidence="2">The sequence shown here is derived from an EMBL/GenBank/DDBJ whole genome shotgun (WGS) entry which is preliminary data.</text>
</comment>
<dbReference type="GO" id="GO:0004519">
    <property type="term" value="F:endonuclease activity"/>
    <property type="evidence" value="ECO:0007669"/>
    <property type="project" value="UniProtKB-KW"/>
</dbReference>
<keyword evidence="2" id="KW-0378">Hydrolase</keyword>
<dbReference type="EMBL" id="DOTR01000014">
    <property type="protein sequence ID" value="HCA01161.1"/>
    <property type="molecule type" value="Genomic_DNA"/>
</dbReference>
<dbReference type="Gene3D" id="3.40.1350.10">
    <property type="match status" value="1"/>
</dbReference>
<dbReference type="SUPFAM" id="SSF52980">
    <property type="entry name" value="Restriction endonuclease-like"/>
    <property type="match status" value="1"/>
</dbReference>
<evidence type="ECO:0000313" key="2">
    <source>
        <dbReference type="EMBL" id="HCA01161.1"/>
    </source>
</evidence>